<organism evidence="1 2">
    <name type="scientific">Persea americana</name>
    <name type="common">Avocado</name>
    <dbReference type="NCBI Taxonomy" id="3435"/>
    <lineage>
        <taxon>Eukaryota</taxon>
        <taxon>Viridiplantae</taxon>
        <taxon>Streptophyta</taxon>
        <taxon>Embryophyta</taxon>
        <taxon>Tracheophyta</taxon>
        <taxon>Spermatophyta</taxon>
        <taxon>Magnoliopsida</taxon>
        <taxon>Magnoliidae</taxon>
        <taxon>Laurales</taxon>
        <taxon>Lauraceae</taxon>
        <taxon>Persea</taxon>
    </lineage>
</organism>
<comment type="caution">
    <text evidence="1">The sequence shown here is derived from an EMBL/GenBank/DDBJ whole genome shotgun (WGS) entry which is preliminary data.</text>
</comment>
<gene>
    <name evidence="1" type="ORF">MRB53_012905</name>
</gene>
<evidence type="ECO:0000313" key="1">
    <source>
        <dbReference type="EMBL" id="KAJ8638638.1"/>
    </source>
</evidence>
<dbReference type="Proteomes" id="UP001234297">
    <property type="component" value="Chromosome 3"/>
</dbReference>
<protein>
    <submittedName>
        <fullName evidence="1">Uncharacterized protein</fullName>
    </submittedName>
</protein>
<accession>A0ACC2LZK8</accession>
<keyword evidence="2" id="KW-1185">Reference proteome</keyword>
<reference evidence="1 2" key="1">
    <citation type="journal article" date="2022" name="Hortic Res">
        <title>A haplotype resolved chromosomal level avocado genome allows analysis of novel avocado genes.</title>
        <authorList>
            <person name="Nath O."/>
            <person name="Fletcher S.J."/>
            <person name="Hayward A."/>
            <person name="Shaw L.M."/>
            <person name="Masouleh A.K."/>
            <person name="Furtado A."/>
            <person name="Henry R.J."/>
            <person name="Mitter N."/>
        </authorList>
    </citation>
    <scope>NUCLEOTIDE SEQUENCE [LARGE SCALE GENOMIC DNA]</scope>
    <source>
        <strain evidence="2">cv. Hass</strain>
    </source>
</reference>
<name>A0ACC2LZK8_PERAE</name>
<dbReference type="EMBL" id="CM056811">
    <property type="protein sequence ID" value="KAJ8638638.1"/>
    <property type="molecule type" value="Genomic_DNA"/>
</dbReference>
<sequence>MILLRSVSKLKQAQKPQAYKALSQKRCLTQACHVLDEIPDHDISYYNHLLFDYCSSNLNREALNLFSEIRRQSDISCDGSTLSCVLKVCSCLHDEIIGKQIHCHCIKCGYDADISVGTALVDMYMKCGSVDDGTKVFDKMPERNVVTWTSVLTGYSHNGLPNLVLELFIQMQGEGVKPNPFTFASVLAASAVQGAVENGIVVHGQVIKLGFTSTVFVCNSLINMYSKSGLISKANMVFENMEHRDAVSWNAMIAGLVLNNFDFKALELFHKMRATGTKLTQSIFATIVKLCANLKELNFARQLHCNVMKNGFEYDVNIRTALMVAYNKSGEMDDAFNLFSTLLGFQNVVSWTAMISGYLQNSGTERAAVLFCEMRRVGVWPNDFTYSTILSASPVISPFQIHAQVIKTNYDKLSSVGTALLSAYIKLGNIHDATAVFKLIGEKDIVAWSAMLAGYAQIGNAGDAIQLFHQMCRDGLQPNEFTLSSLLNACSSPTAAVEQGKQLHGCSIKFGYENAICVSSTLVTMYVKRGNIENADKVFRRQKERDLVSWNSMISGYAQHGYGKKALEIFEEMERQGLEMDGITFIGVISACTHAGLVEEGSRYFNSMIRDHHIDPTMEHYACMVDLYSRAGKFEKAIELIKGMLFPAGATVWRTLLGACRVHRNLELGKLAADKLISLEPQDSAAYVLLSNIYAAAGKWEEKTNVRKLMDERKVKKEAGSSWIEVKHKTHSFVARDRSHPLADQIYAKLEELNSKLKDAGYHPDTNFVLHDVEEENKEEMLSRHSERLAIAFGLISTPAAIPLQIVKNLRVCGDCHAVIKLISQIERRDIVVRDSNRFHHFSGGSCSCGDYW</sequence>
<proteinExistence type="predicted"/>
<evidence type="ECO:0000313" key="2">
    <source>
        <dbReference type="Proteomes" id="UP001234297"/>
    </source>
</evidence>